<sequence length="307" mass="35161">MGYIPQHFLQYAHTRETIEELLLDIHYDEQYPIFVCEDKSGVYIQIGIISYDNYIPLIEQSSQKIVYGRKWRVEADLPTSEIIQTVFLALQKAREHEVRERLKLSLGPANSTPFNTHQDLPLMAELSKELTLSIMANTETNSIEQVNHWLEGISYDAARFTNANVNALSYSGYYIEVSIDKSPTTRLPELDSQTIIFSTPHLDRNTIYHRLMEAMVNLSNRHVAENFTYKGFARFSINLDLLATGRLSLASRSSSQMENSTEFSREFSRMNDEVDSNRVPAISKGELGLNLIRQLLSFLPLNGFLPK</sequence>
<evidence type="ECO:0000313" key="2">
    <source>
        <dbReference type="Proteomes" id="UP001139028"/>
    </source>
</evidence>
<evidence type="ECO:0000313" key="1">
    <source>
        <dbReference type="EMBL" id="MCO1336993.1"/>
    </source>
</evidence>
<protein>
    <submittedName>
        <fullName evidence="1">Uncharacterized protein</fullName>
    </submittedName>
</protein>
<keyword evidence="2" id="KW-1185">Reference proteome</keyword>
<proteinExistence type="predicted"/>
<reference evidence="1" key="1">
    <citation type="journal article" date="2022" name="Arch. Microbiol.">
        <title>Microbulbifer okhotskensis sp. nov., isolated from a deep bottom sediment of the Okhotsk Sea.</title>
        <authorList>
            <person name="Romanenko L."/>
            <person name="Kurilenko V."/>
            <person name="Otstavnykh N."/>
            <person name="Velansky P."/>
            <person name="Isaeva M."/>
            <person name="Mikhailov V."/>
        </authorList>
    </citation>
    <scope>NUCLEOTIDE SEQUENCE</scope>
    <source>
        <strain evidence="1">OS29</strain>
    </source>
</reference>
<dbReference type="AlphaFoldDB" id="A0A9X2EXF5"/>
<gene>
    <name evidence="1" type="ORF">MO867_21965</name>
</gene>
<dbReference type="RefSeq" id="WP_252473139.1">
    <property type="nucleotide sequence ID" value="NZ_JALBWM010000271.1"/>
</dbReference>
<dbReference type="EMBL" id="JALBWM010000271">
    <property type="protein sequence ID" value="MCO1336993.1"/>
    <property type="molecule type" value="Genomic_DNA"/>
</dbReference>
<dbReference type="Proteomes" id="UP001139028">
    <property type="component" value="Unassembled WGS sequence"/>
</dbReference>
<organism evidence="1 2">
    <name type="scientific">Microbulbifer okhotskensis</name>
    <dbReference type="NCBI Taxonomy" id="2926617"/>
    <lineage>
        <taxon>Bacteria</taxon>
        <taxon>Pseudomonadati</taxon>
        <taxon>Pseudomonadota</taxon>
        <taxon>Gammaproteobacteria</taxon>
        <taxon>Cellvibrionales</taxon>
        <taxon>Microbulbiferaceae</taxon>
        <taxon>Microbulbifer</taxon>
    </lineage>
</organism>
<comment type="caution">
    <text evidence="1">The sequence shown here is derived from an EMBL/GenBank/DDBJ whole genome shotgun (WGS) entry which is preliminary data.</text>
</comment>
<accession>A0A9X2EXF5</accession>
<name>A0A9X2EXF5_9GAMM</name>